<keyword evidence="2" id="KW-1015">Disulfide bond</keyword>
<dbReference type="GeneTree" id="ENSGT01110000268220"/>
<dbReference type="SMART" id="SM00408">
    <property type="entry name" value="IGc2"/>
    <property type="match status" value="2"/>
</dbReference>
<dbReference type="AlphaFoldDB" id="A0A3B5AA56"/>
<proteinExistence type="predicted"/>
<keyword evidence="3" id="KW-1133">Transmembrane helix</keyword>
<dbReference type="Ensembl" id="ENSSPAT00000018571.1">
    <property type="protein sequence ID" value="ENSSPAP00000018293.1"/>
    <property type="gene ID" value="ENSSPAG00000013781.1"/>
</dbReference>
<dbReference type="InterPro" id="IPR050488">
    <property type="entry name" value="Ig_Fc_receptor"/>
</dbReference>
<organism evidence="5">
    <name type="scientific">Stegastes partitus</name>
    <name type="common">bicolor damselfish</name>
    <dbReference type="NCBI Taxonomy" id="144197"/>
    <lineage>
        <taxon>Eukaryota</taxon>
        <taxon>Metazoa</taxon>
        <taxon>Chordata</taxon>
        <taxon>Craniata</taxon>
        <taxon>Vertebrata</taxon>
        <taxon>Euteleostomi</taxon>
        <taxon>Actinopterygii</taxon>
        <taxon>Neopterygii</taxon>
        <taxon>Teleostei</taxon>
        <taxon>Neoteleostei</taxon>
        <taxon>Acanthomorphata</taxon>
        <taxon>Ovalentaria</taxon>
        <taxon>Pomacentridae</taxon>
        <taxon>Stegastes</taxon>
    </lineage>
</organism>
<reference evidence="5" key="1">
    <citation type="submission" date="2023-09" db="UniProtKB">
        <authorList>
            <consortium name="Ensembl"/>
        </authorList>
    </citation>
    <scope>IDENTIFICATION</scope>
</reference>
<dbReference type="STRING" id="144197.ENSSPAP00000018293"/>
<accession>A0A3B5AA56</accession>
<dbReference type="PROSITE" id="PS50835">
    <property type="entry name" value="IG_LIKE"/>
    <property type="match status" value="1"/>
</dbReference>
<keyword evidence="1" id="KW-0732">Signal</keyword>
<dbReference type="GO" id="GO:0004888">
    <property type="term" value="F:transmembrane signaling receptor activity"/>
    <property type="evidence" value="ECO:0007669"/>
    <property type="project" value="TreeGrafter"/>
</dbReference>
<dbReference type="InterPro" id="IPR036179">
    <property type="entry name" value="Ig-like_dom_sf"/>
</dbReference>
<dbReference type="SUPFAM" id="SSF48726">
    <property type="entry name" value="Immunoglobulin"/>
    <property type="match status" value="3"/>
</dbReference>
<dbReference type="PANTHER" id="PTHR11481">
    <property type="entry name" value="IMMUNOGLOBULIN FC RECEPTOR"/>
    <property type="match status" value="1"/>
</dbReference>
<evidence type="ECO:0000256" key="2">
    <source>
        <dbReference type="ARBA" id="ARBA00023157"/>
    </source>
</evidence>
<dbReference type="PANTHER" id="PTHR11481:SF64">
    <property type="entry name" value="FC RECEPTOR-LIKE PROTEIN 4"/>
    <property type="match status" value="1"/>
</dbReference>
<keyword evidence="3" id="KW-0472">Membrane</keyword>
<dbReference type="GO" id="GO:0007166">
    <property type="term" value="P:cell surface receptor signaling pathway"/>
    <property type="evidence" value="ECO:0007669"/>
    <property type="project" value="TreeGrafter"/>
</dbReference>
<keyword evidence="3" id="KW-0812">Transmembrane</keyword>
<dbReference type="InterPro" id="IPR007110">
    <property type="entry name" value="Ig-like_dom"/>
</dbReference>
<name>A0A3B5AA56_9TELE</name>
<dbReference type="InterPro" id="IPR013783">
    <property type="entry name" value="Ig-like_fold"/>
</dbReference>
<dbReference type="Gene3D" id="2.60.40.10">
    <property type="entry name" value="Immunoglobulins"/>
    <property type="match status" value="3"/>
</dbReference>
<dbReference type="Pfam" id="PF13895">
    <property type="entry name" value="Ig_2"/>
    <property type="match status" value="1"/>
</dbReference>
<feature type="transmembrane region" description="Helical" evidence="3">
    <location>
        <begin position="151"/>
        <end position="173"/>
    </location>
</feature>
<dbReference type="GO" id="GO:0009897">
    <property type="term" value="C:external side of plasma membrane"/>
    <property type="evidence" value="ECO:0007669"/>
    <property type="project" value="TreeGrafter"/>
</dbReference>
<evidence type="ECO:0000313" key="5">
    <source>
        <dbReference type="Ensembl" id="ENSSPAP00000018293.1"/>
    </source>
</evidence>
<dbReference type="InterPro" id="IPR003598">
    <property type="entry name" value="Ig_sub2"/>
</dbReference>
<feature type="domain" description="Ig-like" evidence="4">
    <location>
        <begin position="434"/>
        <end position="497"/>
    </location>
</feature>
<protein>
    <recommendedName>
        <fullName evidence="4">Ig-like domain-containing protein</fullName>
    </recommendedName>
</protein>
<dbReference type="SMART" id="SM00409">
    <property type="entry name" value="IG"/>
    <property type="match status" value="3"/>
</dbReference>
<evidence type="ECO:0000256" key="3">
    <source>
        <dbReference type="SAM" id="Phobius"/>
    </source>
</evidence>
<evidence type="ECO:0000256" key="1">
    <source>
        <dbReference type="ARBA" id="ARBA00022729"/>
    </source>
</evidence>
<dbReference type="GO" id="GO:0006955">
    <property type="term" value="P:immune response"/>
    <property type="evidence" value="ECO:0007669"/>
    <property type="project" value="TreeGrafter"/>
</dbReference>
<dbReference type="InterPro" id="IPR003599">
    <property type="entry name" value="Ig_sub"/>
</dbReference>
<evidence type="ECO:0000259" key="4">
    <source>
        <dbReference type="PROSITE" id="PS50835"/>
    </source>
</evidence>
<sequence>MVTFQTRCSCGVSSVVLFPCRCSSGGIPGSWIRGGKPKAGEVGQCKQCVHRYCRVKQNVVCQYVFVLVLDAAVLTTDPNWSTFFIGEYVTFICDMNEEEGDQWMYKINKDGQEYVVENTHQRYTLGRLSTHHSGDYECIGRRKSSKNTTNSNTVSLTVSGTSIYFIILFYYLLCDTAHIELLLLYNFEKWKLTTFFYFSSCYQEKIDNRVLSVSQGGVYQCRGGRGKPVFHTHLSDEVTVRITCEFISNEAVLTSRWPQIFSGERITLTCEIIGGETTTWVYEWRGTKSYIHWTANNYYMFKVSESGRDYMCRGRRKDDLYSLTEWSKAVSLSVSRKSPASLTVDPNTVQHFLSDSVSLSCGGNSSEGRVSMFTEDSVLQHCPGWRTMNGSTRIVHKIQYGKTVYWCESDSAFSNAVNITGQHFITDLSPVHPVTEGDSVTLGCKLRTENVLSDVLFYKNGERVQNDSRGEMSIPAVSKSDEGFYKCQYSEKESAQSWMAVKCTLEVMTVHSTVIFTCIYNVCTCIVALKVSHNLGT</sequence>